<evidence type="ECO:0000256" key="4">
    <source>
        <dbReference type="ARBA" id="ARBA00023136"/>
    </source>
</evidence>
<protein>
    <submittedName>
        <fullName evidence="6">DUF4870 domain-containing protein</fullName>
    </submittedName>
</protein>
<keyword evidence="2 5" id="KW-0812">Transmembrane</keyword>
<evidence type="ECO:0000256" key="2">
    <source>
        <dbReference type="ARBA" id="ARBA00022692"/>
    </source>
</evidence>
<feature type="transmembrane region" description="Helical" evidence="5">
    <location>
        <begin position="12"/>
        <end position="31"/>
    </location>
</feature>
<dbReference type="InterPro" id="IPR019109">
    <property type="entry name" value="MamF_MmsF"/>
</dbReference>
<accession>A0A3S0C481</accession>
<keyword evidence="7" id="KW-1185">Reference proteome</keyword>
<reference evidence="6 7" key="1">
    <citation type="submission" date="2018-11" db="EMBL/GenBank/DDBJ databases">
        <title>Arenibacter aquaticus sp.nov., a marine bacterium isolated from surface seawater in the South China Sea.</title>
        <authorList>
            <person name="Guo J."/>
            <person name="Sun J."/>
        </authorList>
    </citation>
    <scope>NUCLEOTIDE SEQUENCE [LARGE SCALE GENOMIC DNA]</scope>
    <source>
        <strain evidence="6 7">GUO666</strain>
    </source>
</reference>
<gene>
    <name evidence="6" type="ORF">EHW67_16625</name>
</gene>
<dbReference type="AlphaFoldDB" id="A0A3S0C481"/>
<keyword evidence="3 5" id="KW-1133">Transmembrane helix</keyword>
<dbReference type="Pfam" id="PF09685">
    <property type="entry name" value="MamF_MmsF"/>
    <property type="match status" value="1"/>
</dbReference>
<feature type="transmembrane region" description="Helical" evidence="5">
    <location>
        <begin position="46"/>
        <end position="63"/>
    </location>
</feature>
<feature type="transmembrane region" description="Helical" evidence="5">
    <location>
        <begin position="70"/>
        <end position="89"/>
    </location>
</feature>
<proteinExistence type="predicted"/>
<keyword evidence="4 5" id="KW-0472">Membrane</keyword>
<sequence length="105" mass="11436">MNQQTINEGKIMAVISYITAIGLLIAFIVNYDKKNEFVKFHIGQSLRVWILAIVIGLVLRLAATSSGLGLLGLIRWIPLVFAVIGAINANNGKLEKLPYIGTIGE</sequence>
<dbReference type="Proteomes" id="UP000267585">
    <property type="component" value="Unassembled WGS sequence"/>
</dbReference>
<dbReference type="EMBL" id="RQPJ01000021">
    <property type="protein sequence ID" value="RTE51832.1"/>
    <property type="molecule type" value="Genomic_DNA"/>
</dbReference>
<evidence type="ECO:0000256" key="1">
    <source>
        <dbReference type="ARBA" id="ARBA00004141"/>
    </source>
</evidence>
<evidence type="ECO:0000313" key="6">
    <source>
        <dbReference type="EMBL" id="RTE51832.1"/>
    </source>
</evidence>
<evidence type="ECO:0000313" key="7">
    <source>
        <dbReference type="Proteomes" id="UP000267585"/>
    </source>
</evidence>
<dbReference type="RefSeq" id="WP_126163518.1">
    <property type="nucleotide sequence ID" value="NZ_RQPJ01000021.1"/>
</dbReference>
<dbReference type="OrthoDB" id="6400719at2"/>
<comment type="subcellular location">
    <subcellularLocation>
        <location evidence="1">Membrane</location>
        <topology evidence="1">Multi-pass membrane protein</topology>
    </subcellularLocation>
</comment>
<evidence type="ECO:0000256" key="3">
    <source>
        <dbReference type="ARBA" id="ARBA00022989"/>
    </source>
</evidence>
<comment type="caution">
    <text evidence="6">The sequence shown here is derived from an EMBL/GenBank/DDBJ whole genome shotgun (WGS) entry which is preliminary data.</text>
</comment>
<name>A0A3S0C481_9FLAO</name>
<organism evidence="6 7">
    <name type="scientific">Arenibacter aquaticus</name>
    <dbReference type="NCBI Taxonomy" id="2489054"/>
    <lineage>
        <taxon>Bacteria</taxon>
        <taxon>Pseudomonadati</taxon>
        <taxon>Bacteroidota</taxon>
        <taxon>Flavobacteriia</taxon>
        <taxon>Flavobacteriales</taxon>
        <taxon>Flavobacteriaceae</taxon>
        <taxon>Arenibacter</taxon>
    </lineage>
</organism>
<evidence type="ECO:0000256" key="5">
    <source>
        <dbReference type="SAM" id="Phobius"/>
    </source>
</evidence>